<evidence type="ECO:0000313" key="1">
    <source>
        <dbReference type="EMBL" id="KZL48030.1"/>
    </source>
</evidence>
<gene>
    <name evidence="1" type="ORF">A2T98_20425</name>
</gene>
<protein>
    <submittedName>
        <fullName evidence="1">Short-chain dehydrogenase</fullName>
    </submittedName>
</protein>
<dbReference type="InterPro" id="IPR002347">
    <property type="entry name" value="SDR_fam"/>
</dbReference>
<dbReference type="InterPro" id="IPR036291">
    <property type="entry name" value="NAD(P)-bd_dom_sf"/>
</dbReference>
<dbReference type="PRINTS" id="PR00081">
    <property type="entry name" value="GDHRDH"/>
</dbReference>
<organism evidence="1 2">
    <name type="scientific">Nodularia spumigena CENA596</name>
    <dbReference type="NCBI Taxonomy" id="1819295"/>
    <lineage>
        <taxon>Bacteria</taxon>
        <taxon>Bacillati</taxon>
        <taxon>Cyanobacteriota</taxon>
        <taxon>Cyanophyceae</taxon>
        <taxon>Nostocales</taxon>
        <taxon>Nodulariaceae</taxon>
        <taxon>Nodularia</taxon>
    </lineage>
</organism>
<evidence type="ECO:0000313" key="2">
    <source>
        <dbReference type="Proteomes" id="UP000076555"/>
    </source>
</evidence>
<sequence>MQNLEGKVTLVTGATRGIGKGIAIGLGEAGATVYITGRTLDNSDTSSEISGNLKDTQTAVEKAGGICIPIQVDHSNDEQVRSLFERIQYEQNGQLDLLVNNVFSGVKTISDSQGKTFWECEPSLWDASNNVGLRSHYIASIYAARIMVKRQQGLICTISSWGGMSQIFSAAYGAGKAACDRLAADMSVELKPHNVASVSIWPGIVGTEQISSLADKVVAENTPEQQNSVFTDRYNWETPLFTGRVIAALTGDTNIMRRTGKVQIVAELAQQYGIVEQEGNLPASLRSLKFLIPAALPALRKYSSLIPDIKVPWSVLLLTTLKSPQI</sequence>
<dbReference type="SUPFAM" id="SSF51735">
    <property type="entry name" value="NAD(P)-binding Rossmann-fold domains"/>
    <property type="match status" value="1"/>
</dbReference>
<dbReference type="RefSeq" id="WP_063874341.1">
    <property type="nucleotide sequence ID" value="NZ_CAWMRI010000267.1"/>
</dbReference>
<dbReference type="PANTHER" id="PTHR44147:SF2">
    <property type="entry name" value="DEHYDROGENASE_REDUCTASE SDR FAMILY MEMBER 1"/>
    <property type="match status" value="1"/>
</dbReference>
<reference evidence="1 2" key="1">
    <citation type="submission" date="2016-04" db="EMBL/GenBank/DDBJ databases">
        <title>Draft Genome Assembly of the Bloom-forming Cyanobacterium Nodularia spumigena Strain CENA596 in Shrimp Production Ponds.</title>
        <authorList>
            <person name="Popin R.V."/>
            <person name="Rigonato J."/>
            <person name="Abreu V.A."/>
            <person name="Andreote A.P."/>
            <person name="Silveira S.B."/>
            <person name="Odebrecht C."/>
            <person name="Fiore M.F."/>
        </authorList>
    </citation>
    <scope>NUCLEOTIDE SEQUENCE [LARGE SCALE GENOMIC DNA]</scope>
    <source>
        <strain evidence="1 2">CENA596</strain>
    </source>
</reference>
<dbReference type="Gene3D" id="3.40.50.720">
    <property type="entry name" value="NAD(P)-binding Rossmann-like Domain"/>
    <property type="match status" value="1"/>
</dbReference>
<accession>A0A166I7U7</accession>
<dbReference type="EMBL" id="LWAJ01000267">
    <property type="protein sequence ID" value="KZL48030.1"/>
    <property type="molecule type" value="Genomic_DNA"/>
</dbReference>
<dbReference type="Proteomes" id="UP000076555">
    <property type="component" value="Unassembled WGS sequence"/>
</dbReference>
<dbReference type="AlphaFoldDB" id="A0A166I7U7"/>
<dbReference type="PANTHER" id="PTHR44147">
    <property type="entry name" value="DEHYDROGENASE/REDUCTASE SDR FAMILY MEMBER 1"/>
    <property type="match status" value="1"/>
</dbReference>
<name>A0A166I7U7_NODSP</name>
<dbReference type="Pfam" id="PF00106">
    <property type="entry name" value="adh_short"/>
    <property type="match status" value="1"/>
</dbReference>
<proteinExistence type="predicted"/>
<dbReference type="OrthoDB" id="63584at2"/>
<comment type="caution">
    <text evidence="1">The sequence shown here is derived from an EMBL/GenBank/DDBJ whole genome shotgun (WGS) entry which is preliminary data.</text>
</comment>